<evidence type="ECO:0000313" key="1">
    <source>
        <dbReference type="EMBL" id="GGQ95482.1"/>
    </source>
</evidence>
<dbReference type="EMBL" id="BMSX01000002">
    <property type="protein sequence ID" value="GGQ95482.1"/>
    <property type="molecule type" value="Genomic_DNA"/>
</dbReference>
<evidence type="ECO:0000313" key="2">
    <source>
        <dbReference type="Proteomes" id="UP000658320"/>
    </source>
</evidence>
<dbReference type="AlphaFoldDB" id="A0A918BW93"/>
<comment type="caution">
    <text evidence="1">The sequence shown here is derived from an EMBL/GenBank/DDBJ whole genome shotgun (WGS) entry which is preliminary data.</text>
</comment>
<gene>
    <name evidence="1" type="ORF">GCM10010251_07560</name>
</gene>
<accession>A0A918BW93</accession>
<proteinExistence type="predicted"/>
<keyword evidence="2" id="KW-1185">Reference proteome</keyword>
<reference evidence="1" key="2">
    <citation type="submission" date="2020-09" db="EMBL/GenBank/DDBJ databases">
        <authorList>
            <person name="Sun Q."/>
            <person name="Ohkuma M."/>
        </authorList>
    </citation>
    <scope>NUCLEOTIDE SEQUENCE</scope>
    <source>
        <strain evidence="1">JCM 4346</strain>
    </source>
</reference>
<name>A0A918BW93_9ACTN</name>
<protein>
    <submittedName>
        <fullName evidence="1">Uncharacterized protein</fullName>
    </submittedName>
</protein>
<organism evidence="1 2">
    <name type="scientific">Streptomyces aurantiogriseus</name>
    <dbReference type="NCBI Taxonomy" id="66870"/>
    <lineage>
        <taxon>Bacteria</taxon>
        <taxon>Bacillati</taxon>
        <taxon>Actinomycetota</taxon>
        <taxon>Actinomycetes</taxon>
        <taxon>Kitasatosporales</taxon>
        <taxon>Streptomycetaceae</taxon>
        <taxon>Streptomyces</taxon>
    </lineage>
</organism>
<reference evidence="1" key="1">
    <citation type="journal article" date="2014" name="Int. J. Syst. Evol. Microbiol.">
        <title>Complete genome sequence of Corynebacterium casei LMG S-19264T (=DSM 44701T), isolated from a smear-ripened cheese.</title>
        <authorList>
            <consortium name="US DOE Joint Genome Institute (JGI-PGF)"/>
            <person name="Walter F."/>
            <person name="Albersmeier A."/>
            <person name="Kalinowski J."/>
            <person name="Ruckert C."/>
        </authorList>
    </citation>
    <scope>NUCLEOTIDE SEQUENCE</scope>
    <source>
        <strain evidence="1">JCM 4346</strain>
    </source>
</reference>
<sequence length="86" mass="8383">MGAGAADNDSCFYGAGMGKDGVSPTEAGHARGLRHRAAVVPQVRWSADAGGKVDGDVLLVGMPFAALAAAAACEGEDRGGPSGPDG</sequence>
<dbReference type="Proteomes" id="UP000658320">
    <property type="component" value="Unassembled WGS sequence"/>
</dbReference>